<name>A0A9X1HNF4_9BACT</name>
<dbReference type="RefSeq" id="WP_225696924.1">
    <property type="nucleotide sequence ID" value="NZ_JAIXNE010000001.1"/>
</dbReference>
<sequence length="97" mass="11403">MKEEYIQTLHPIAGKTNKRISLKKYEIIKENILSILAESEPTHTELMEELYSRVKDTFDGGVQWYGETVKLDLEARTIIERTKTKPEKYKLIKPAHR</sequence>
<gene>
    <name evidence="1" type="ORF">LDX50_02980</name>
</gene>
<comment type="caution">
    <text evidence="1">The sequence shown here is derived from an EMBL/GenBank/DDBJ whole genome shotgun (WGS) entry which is preliminary data.</text>
</comment>
<accession>A0A9X1HNF4</accession>
<dbReference type="InterPro" id="IPR054233">
    <property type="entry name" value="DUF6958"/>
</dbReference>
<keyword evidence="2" id="KW-1185">Reference proteome</keyword>
<proteinExistence type="predicted"/>
<organism evidence="1 2">
    <name type="scientific">Fulvivirga sedimenti</name>
    <dbReference type="NCBI Taxonomy" id="2879465"/>
    <lineage>
        <taxon>Bacteria</taxon>
        <taxon>Pseudomonadati</taxon>
        <taxon>Bacteroidota</taxon>
        <taxon>Cytophagia</taxon>
        <taxon>Cytophagales</taxon>
        <taxon>Fulvivirgaceae</taxon>
        <taxon>Fulvivirga</taxon>
    </lineage>
</organism>
<dbReference type="EMBL" id="JAIXNE010000001">
    <property type="protein sequence ID" value="MCA6073812.1"/>
    <property type="molecule type" value="Genomic_DNA"/>
</dbReference>
<dbReference type="Pfam" id="PF22278">
    <property type="entry name" value="DUF6958"/>
    <property type="match status" value="1"/>
</dbReference>
<evidence type="ECO:0000313" key="2">
    <source>
        <dbReference type="Proteomes" id="UP001139409"/>
    </source>
</evidence>
<evidence type="ECO:0000313" key="1">
    <source>
        <dbReference type="EMBL" id="MCA6073812.1"/>
    </source>
</evidence>
<dbReference type="Proteomes" id="UP001139409">
    <property type="component" value="Unassembled WGS sequence"/>
</dbReference>
<dbReference type="AlphaFoldDB" id="A0A9X1HNF4"/>
<reference evidence="1" key="1">
    <citation type="submission" date="2021-09" db="EMBL/GenBank/DDBJ databases">
        <title>Fulvivirga sp. isolated from coastal sediment.</title>
        <authorList>
            <person name="Yu H."/>
        </authorList>
    </citation>
    <scope>NUCLEOTIDE SEQUENCE</scope>
    <source>
        <strain evidence="1">1062</strain>
    </source>
</reference>
<protein>
    <submittedName>
        <fullName evidence="1">Uncharacterized protein</fullName>
    </submittedName>
</protein>